<accession>B3RMU8</accession>
<dbReference type="GO" id="GO:0051315">
    <property type="term" value="P:attachment of mitotic spindle microtubules to kinetochore"/>
    <property type="evidence" value="ECO:0000318"/>
    <property type="project" value="GO_Central"/>
</dbReference>
<evidence type="ECO:0000256" key="1">
    <source>
        <dbReference type="ARBA" id="ARBA00004584"/>
    </source>
</evidence>
<dbReference type="CTD" id="6750962"/>
<name>B3RMU8_TRIAD</name>
<dbReference type="Pfam" id="PF03800">
    <property type="entry name" value="Nuf2"/>
    <property type="match status" value="1"/>
</dbReference>
<feature type="coiled-coil region" evidence="9">
    <location>
        <begin position="289"/>
        <end position="401"/>
    </location>
</feature>
<feature type="coiled-coil region" evidence="9">
    <location>
        <begin position="164"/>
        <end position="241"/>
    </location>
</feature>
<evidence type="ECO:0000256" key="3">
    <source>
        <dbReference type="ARBA" id="ARBA00022454"/>
    </source>
</evidence>
<dbReference type="GO" id="GO:0051301">
    <property type="term" value="P:cell division"/>
    <property type="evidence" value="ECO:0007669"/>
    <property type="project" value="UniProtKB-KW"/>
</dbReference>
<evidence type="ECO:0000256" key="5">
    <source>
        <dbReference type="ARBA" id="ARBA00022776"/>
    </source>
</evidence>
<dbReference type="GO" id="GO:0031262">
    <property type="term" value="C:Ndc80 complex"/>
    <property type="evidence" value="ECO:0000318"/>
    <property type="project" value="GO_Central"/>
</dbReference>
<dbReference type="InterPro" id="IPR005549">
    <property type="entry name" value="Kinetochore_Nuf2_N"/>
</dbReference>
<keyword evidence="4" id="KW-0132">Cell division</keyword>
<keyword evidence="12" id="KW-1185">Reference proteome</keyword>
<dbReference type="GeneID" id="6750962"/>
<comment type="similarity">
    <text evidence="2">Belongs to the NUF2 family.</text>
</comment>
<evidence type="ECO:0000256" key="8">
    <source>
        <dbReference type="ARBA" id="ARBA00023328"/>
    </source>
</evidence>
<dbReference type="OrthoDB" id="5962824at2759"/>
<evidence type="ECO:0000256" key="4">
    <source>
        <dbReference type="ARBA" id="ARBA00022618"/>
    </source>
</evidence>
<evidence type="ECO:0000313" key="11">
    <source>
        <dbReference type="EMBL" id="EDV27337.1"/>
    </source>
</evidence>
<keyword evidence="3" id="KW-0158">Chromosome</keyword>
<evidence type="ECO:0000256" key="6">
    <source>
        <dbReference type="ARBA" id="ARBA00023054"/>
    </source>
</evidence>
<dbReference type="AlphaFoldDB" id="B3RMU8"/>
<dbReference type="eggNOG" id="KOG4438">
    <property type="taxonomic scope" value="Eukaryota"/>
</dbReference>
<dbReference type="GO" id="GO:0044877">
    <property type="term" value="F:protein-containing complex binding"/>
    <property type="evidence" value="ECO:0000318"/>
    <property type="project" value="GO_Central"/>
</dbReference>
<dbReference type="RefSeq" id="XP_002109171.1">
    <property type="nucleotide sequence ID" value="XM_002109135.1"/>
</dbReference>
<sequence>MTTVAASSYAFPILSVADIVNFIKQRFPNIAYVTADDINKPQTRNVKKLYAVFMESLTGFDGNYQPRFAALENCQFADSIQEPLSVVVFSMVLSKVLKDSGVNGVNLDDILSPARKKTIRNLSALINFQRFVDSQIHIFEESASVAVSIDQYIFVNFFQLLPQVENLENELSRFDEQQIKFRKNKAELDKNVEKLNQRIVASPERLQSTLASLTTRIDDCRKEIEDKRIKNEENVEKINKLSDCTEACDELTTLCKSTLTEMDRYRNCNPTLHCHSENVREYEAVVDLRIEKTEALRELNLNVQNLERELQSKRDTLATVRSQNKTKLNQVEKLLEEKQRELADFQKKRHEDNEQAMELSHEMDAIKAEIEKSRNEHAGKIKKAEDTYELLLQELDNYHQKLAESWKEVTDSLEIKPTIP</sequence>
<feature type="domain" description="Kinetochore protein Nuf2 N-terminal" evidence="10">
    <location>
        <begin position="9"/>
        <end position="143"/>
    </location>
</feature>
<dbReference type="EMBL" id="DS985242">
    <property type="protein sequence ID" value="EDV27337.1"/>
    <property type="molecule type" value="Genomic_DNA"/>
</dbReference>
<organism evidence="11 12">
    <name type="scientific">Trichoplax adhaerens</name>
    <name type="common">Trichoplax reptans</name>
    <dbReference type="NCBI Taxonomy" id="10228"/>
    <lineage>
        <taxon>Eukaryota</taxon>
        <taxon>Metazoa</taxon>
        <taxon>Placozoa</taxon>
        <taxon>Uniplacotomia</taxon>
        <taxon>Trichoplacea</taxon>
        <taxon>Trichoplacidae</taxon>
        <taxon>Trichoplax</taxon>
    </lineage>
</organism>
<evidence type="ECO:0000256" key="9">
    <source>
        <dbReference type="SAM" id="Coils"/>
    </source>
</evidence>
<evidence type="ECO:0000259" key="10">
    <source>
        <dbReference type="Pfam" id="PF03800"/>
    </source>
</evidence>
<dbReference type="KEGG" id="tad:TRIADDRAFT_52934"/>
<gene>
    <name evidence="11" type="ORF">TRIADDRAFT_52934</name>
</gene>
<keyword evidence="7" id="KW-0131">Cell cycle</keyword>
<protein>
    <recommendedName>
        <fullName evidence="10">Kinetochore protein Nuf2 N-terminal domain-containing protein</fullName>
    </recommendedName>
</protein>
<reference evidence="11 12" key="1">
    <citation type="journal article" date="2008" name="Nature">
        <title>The Trichoplax genome and the nature of placozoans.</title>
        <authorList>
            <person name="Srivastava M."/>
            <person name="Begovic E."/>
            <person name="Chapman J."/>
            <person name="Putnam N.H."/>
            <person name="Hellsten U."/>
            <person name="Kawashima T."/>
            <person name="Kuo A."/>
            <person name="Mitros T."/>
            <person name="Salamov A."/>
            <person name="Carpenter M.L."/>
            <person name="Signorovitch A.Y."/>
            <person name="Moreno M.A."/>
            <person name="Kamm K."/>
            <person name="Grimwood J."/>
            <person name="Schmutz J."/>
            <person name="Shapiro H."/>
            <person name="Grigoriev I.V."/>
            <person name="Buss L.W."/>
            <person name="Schierwater B."/>
            <person name="Dellaporta S.L."/>
            <person name="Rokhsar D.S."/>
        </authorList>
    </citation>
    <scope>NUCLEOTIDE SEQUENCE [LARGE SCALE GENOMIC DNA]</scope>
    <source>
        <strain evidence="11 12">Grell-BS-1999</strain>
    </source>
</reference>
<keyword evidence="6 9" id="KW-0175">Coiled coil</keyword>
<dbReference type="Gene3D" id="1.10.418.60">
    <property type="entry name" value="Ncd80 complex, Nuf2 subunit"/>
    <property type="match status" value="1"/>
</dbReference>
<keyword evidence="5" id="KW-0498">Mitosis</keyword>
<dbReference type="STRING" id="10228.B3RMU8"/>
<dbReference type="GO" id="GO:0045132">
    <property type="term" value="P:meiotic chromosome segregation"/>
    <property type="evidence" value="ECO:0000318"/>
    <property type="project" value="GO_Central"/>
</dbReference>
<dbReference type="InParanoid" id="B3RMU8"/>
<dbReference type="GO" id="GO:0007052">
    <property type="term" value="P:mitotic spindle organization"/>
    <property type="evidence" value="ECO:0000318"/>
    <property type="project" value="GO_Central"/>
</dbReference>
<evidence type="ECO:0000256" key="7">
    <source>
        <dbReference type="ARBA" id="ARBA00023306"/>
    </source>
</evidence>
<dbReference type="GO" id="GO:0051383">
    <property type="term" value="P:kinetochore organization"/>
    <property type="evidence" value="ECO:0000318"/>
    <property type="project" value="GO_Central"/>
</dbReference>
<evidence type="ECO:0000313" key="12">
    <source>
        <dbReference type="Proteomes" id="UP000009022"/>
    </source>
</evidence>
<proteinExistence type="inferred from homology"/>
<evidence type="ECO:0000256" key="2">
    <source>
        <dbReference type="ARBA" id="ARBA00005498"/>
    </source>
</evidence>
<keyword evidence="8" id="KW-0137">Centromere</keyword>
<dbReference type="InterPro" id="IPR038275">
    <property type="entry name" value="Nuf2_N_sf"/>
</dbReference>
<dbReference type="Proteomes" id="UP000009022">
    <property type="component" value="Unassembled WGS sequence"/>
</dbReference>
<comment type="subcellular location">
    <subcellularLocation>
        <location evidence="1">Chromosome</location>
        <location evidence="1">Centromere</location>
    </subcellularLocation>
</comment>
<dbReference type="HOGENOM" id="CLU_654409_0_0_1"/>